<dbReference type="AlphaFoldDB" id="A0A9P4LGF6"/>
<organism evidence="2 3">
    <name type="scientific">Setomelanomma holmii</name>
    <dbReference type="NCBI Taxonomy" id="210430"/>
    <lineage>
        <taxon>Eukaryota</taxon>
        <taxon>Fungi</taxon>
        <taxon>Dikarya</taxon>
        <taxon>Ascomycota</taxon>
        <taxon>Pezizomycotina</taxon>
        <taxon>Dothideomycetes</taxon>
        <taxon>Pleosporomycetidae</taxon>
        <taxon>Pleosporales</taxon>
        <taxon>Pleosporineae</taxon>
        <taxon>Phaeosphaeriaceae</taxon>
        <taxon>Setomelanomma</taxon>
    </lineage>
</organism>
<dbReference type="OrthoDB" id="3553147at2759"/>
<dbReference type="Proteomes" id="UP000799777">
    <property type="component" value="Unassembled WGS sequence"/>
</dbReference>
<dbReference type="EMBL" id="ML978306">
    <property type="protein sequence ID" value="KAF2024165.1"/>
    <property type="molecule type" value="Genomic_DNA"/>
</dbReference>
<feature type="non-terminal residue" evidence="2">
    <location>
        <position position="1"/>
    </location>
</feature>
<reference evidence="2" key="1">
    <citation type="journal article" date="2020" name="Stud. Mycol.">
        <title>101 Dothideomycetes genomes: a test case for predicting lifestyles and emergence of pathogens.</title>
        <authorList>
            <person name="Haridas S."/>
            <person name="Albert R."/>
            <person name="Binder M."/>
            <person name="Bloem J."/>
            <person name="Labutti K."/>
            <person name="Salamov A."/>
            <person name="Andreopoulos B."/>
            <person name="Baker S."/>
            <person name="Barry K."/>
            <person name="Bills G."/>
            <person name="Bluhm B."/>
            <person name="Cannon C."/>
            <person name="Castanera R."/>
            <person name="Culley D."/>
            <person name="Daum C."/>
            <person name="Ezra D."/>
            <person name="Gonzalez J."/>
            <person name="Henrissat B."/>
            <person name="Kuo A."/>
            <person name="Liang C."/>
            <person name="Lipzen A."/>
            <person name="Lutzoni F."/>
            <person name="Magnuson J."/>
            <person name="Mondo S."/>
            <person name="Nolan M."/>
            <person name="Ohm R."/>
            <person name="Pangilinan J."/>
            <person name="Park H.-J."/>
            <person name="Ramirez L."/>
            <person name="Alfaro M."/>
            <person name="Sun H."/>
            <person name="Tritt A."/>
            <person name="Yoshinaga Y."/>
            <person name="Zwiers L.-H."/>
            <person name="Turgeon B."/>
            <person name="Goodwin S."/>
            <person name="Spatafora J."/>
            <person name="Crous P."/>
            <person name="Grigoriev I."/>
        </authorList>
    </citation>
    <scope>NUCLEOTIDE SEQUENCE</scope>
    <source>
        <strain evidence="2">CBS 110217</strain>
    </source>
</reference>
<dbReference type="InterPro" id="IPR052895">
    <property type="entry name" value="HetReg/Transcr_Mod"/>
</dbReference>
<protein>
    <recommendedName>
        <fullName evidence="1">Heterokaryon incompatibility domain-containing protein</fullName>
    </recommendedName>
</protein>
<evidence type="ECO:0000313" key="3">
    <source>
        <dbReference type="Proteomes" id="UP000799777"/>
    </source>
</evidence>
<comment type="caution">
    <text evidence="2">The sequence shown here is derived from an EMBL/GenBank/DDBJ whole genome shotgun (WGS) entry which is preliminary data.</text>
</comment>
<dbReference type="PANTHER" id="PTHR24148:SF73">
    <property type="entry name" value="HET DOMAIN PROTEIN (AFU_ORTHOLOGUE AFUA_8G01020)"/>
    <property type="match status" value="1"/>
</dbReference>
<feature type="domain" description="Heterokaryon incompatibility" evidence="1">
    <location>
        <begin position="1"/>
        <end position="137"/>
    </location>
</feature>
<dbReference type="InterPro" id="IPR010730">
    <property type="entry name" value="HET"/>
</dbReference>
<accession>A0A9P4LGF6</accession>
<proteinExistence type="predicted"/>
<evidence type="ECO:0000313" key="2">
    <source>
        <dbReference type="EMBL" id="KAF2024165.1"/>
    </source>
</evidence>
<dbReference type="PANTHER" id="PTHR24148">
    <property type="entry name" value="ANKYRIN REPEAT DOMAIN-CONTAINING PROTEIN 39 HOMOLOG-RELATED"/>
    <property type="match status" value="1"/>
</dbReference>
<gene>
    <name evidence="2" type="ORF">EK21DRAFT_79275</name>
</gene>
<keyword evidence="3" id="KW-1185">Reference proteome</keyword>
<name>A0A9P4LGF6_9PLEO</name>
<sequence length="161" mass="18196">WEAVSYAWGDTKNTSVVHLPDGSVLPIKSNLDSFLRHRREKDRIVTLWIDALCINQEGVHEKNHQVQNMSMVYGGASRLTIWLGPAHSDSKLAVDELKCLGAGTPYQKISLTERKVVAAIADLLSRPWWSRFWIIQEVRYGILGKKSRTPKSCVEMIILPG</sequence>
<evidence type="ECO:0000259" key="1">
    <source>
        <dbReference type="Pfam" id="PF06985"/>
    </source>
</evidence>
<dbReference type="Pfam" id="PF06985">
    <property type="entry name" value="HET"/>
    <property type="match status" value="1"/>
</dbReference>